<accession>A0ACD4CWF8</accession>
<name>A0ACD4CWF8_9HYPH</name>
<organism evidence="1 2">
    <name type="scientific">Phyllobacterium zundukense</name>
    <dbReference type="NCBI Taxonomy" id="1867719"/>
    <lineage>
        <taxon>Bacteria</taxon>
        <taxon>Pseudomonadati</taxon>
        <taxon>Pseudomonadota</taxon>
        <taxon>Alphaproteobacteria</taxon>
        <taxon>Hyphomicrobiales</taxon>
        <taxon>Phyllobacteriaceae</taxon>
        <taxon>Phyllobacterium</taxon>
    </lineage>
</organism>
<keyword evidence="2" id="KW-1185">Reference proteome</keyword>
<protein>
    <submittedName>
        <fullName evidence="1">Uncharacterized protein</fullName>
    </submittedName>
</protein>
<dbReference type="Proteomes" id="UP001061991">
    <property type="component" value="Plasmid p_unnamed2"/>
</dbReference>
<geneLocation type="plasmid" evidence="1 2">
    <name>p_unnamed2</name>
</geneLocation>
<evidence type="ECO:0000313" key="2">
    <source>
        <dbReference type="Proteomes" id="UP001061991"/>
    </source>
</evidence>
<sequence>MRHMTRPEFEAYERRVETALFQAARSLPPHEQDGFEEIAKAAREHVNVRRELVDILEERGRNAGDALARSSSVNGPEDEMPRWNNAVERHGFAATEAANRHLVEIEQSRGAIDRAEADNQDPDKVRAMKQELENQLIKTAELGASGNALIREVAEIDEDLKNALQAVGRERLKAERERSPSGSEANEVTGLLVGGAPNTALTRVGDDQNRDADGQNTGQMAGSSGDTTKSDPAKQHVPRLEELQREADEQRAGDHDDRDR</sequence>
<gene>
    <name evidence="1" type="ORF">N8E88_06310</name>
</gene>
<reference evidence="1" key="1">
    <citation type="submission" date="2022-09" db="EMBL/GenBank/DDBJ databases">
        <title>Interaction between co-microsymbionts with complementary sets of symbiotic genes in legume-rhizobium systems.</title>
        <authorList>
            <person name="Safronova V."/>
            <person name="Sazanova A."/>
            <person name="Afonin A."/>
            <person name="Chirak E."/>
        </authorList>
    </citation>
    <scope>NUCLEOTIDE SEQUENCE</scope>
    <source>
        <strain evidence="1">A18/3m</strain>
    </source>
</reference>
<evidence type="ECO:0000313" key="1">
    <source>
        <dbReference type="EMBL" id="UXN57898.1"/>
    </source>
</evidence>
<keyword evidence="1" id="KW-0614">Plasmid</keyword>
<proteinExistence type="predicted"/>
<dbReference type="EMBL" id="CP104971">
    <property type="protein sequence ID" value="UXN57898.1"/>
    <property type="molecule type" value="Genomic_DNA"/>
</dbReference>